<proteinExistence type="predicted"/>
<dbReference type="RefSeq" id="WP_018968239.1">
    <property type="nucleotide sequence ID" value="NZ_KB899223.1"/>
</dbReference>
<dbReference type="Proteomes" id="UP000027442">
    <property type="component" value="Unassembled WGS sequence"/>
</dbReference>
<dbReference type="PANTHER" id="PTHR36439">
    <property type="entry name" value="BLL4334 PROTEIN"/>
    <property type="match status" value="1"/>
</dbReference>
<dbReference type="InterPro" id="IPR012545">
    <property type="entry name" value="DUF1697"/>
</dbReference>
<dbReference type="PATRIC" id="fig|1122985.7.peg.1997"/>
<keyword evidence="2" id="KW-1185">Reference proteome</keyword>
<name>A0A069QH34_HOYLO</name>
<dbReference type="Gene3D" id="3.30.70.1260">
    <property type="entry name" value="bacterial protein sp0830 like"/>
    <property type="match status" value="1"/>
</dbReference>
<evidence type="ECO:0000313" key="2">
    <source>
        <dbReference type="Proteomes" id="UP000027442"/>
    </source>
</evidence>
<sequence length="181" mass="21165">MVYVLLLRGINVGGKNKVSMGDLKKTLSDVGFEDVDSYINSGNLFFKSVLSLEKCISKIARLLEKNYDFSIPFALISREDYLKEKAELPDWWKGELARRDVLFMPNHIDKSVIIDFINASEFYNEIVYVGKKAIFWGKYDEAEYLKSIYHKELIKQDFYKHITIRNGKTFEKIAEILEKKK</sequence>
<dbReference type="eggNOG" id="COG3797">
    <property type="taxonomic scope" value="Bacteria"/>
</dbReference>
<dbReference type="EMBL" id="JNGW01000083">
    <property type="protein sequence ID" value="KDR52007.1"/>
    <property type="molecule type" value="Genomic_DNA"/>
</dbReference>
<protein>
    <recommendedName>
        <fullName evidence="3">PF08002 family protein</fullName>
    </recommendedName>
</protein>
<gene>
    <name evidence="1" type="ORF">HMPREF1991_01927</name>
</gene>
<dbReference type="PANTHER" id="PTHR36439:SF1">
    <property type="entry name" value="DUF1697 DOMAIN-CONTAINING PROTEIN"/>
    <property type="match status" value="1"/>
</dbReference>
<organism evidence="1 2">
    <name type="scientific">Hoylesella loescheii DSM 19665 = JCM 12249 = ATCC 15930</name>
    <dbReference type="NCBI Taxonomy" id="1122985"/>
    <lineage>
        <taxon>Bacteria</taxon>
        <taxon>Pseudomonadati</taxon>
        <taxon>Bacteroidota</taxon>
        <taxon>Bacteroidia</taxon>
        <taxon>Bacteroidales</taxon>
        <taxon>Prevotellaceae</taxon>
        <taxon>Hoylesella</taxon>
    </lineage>
</organism>
<evidence type="ECO:0000313" key="1">
    <source>
        <dbReference type="EMBL" id="KDR52007.1"/>
    </source>
</evidence>
<dbReference type="AlphaFoldDB" id="A0A069QH34"/>
<evidence type="ECO:0008006" key="3">
    <source>
        <dbReference type="Google" id="ProtNLM"/>
    </source>
</evidence>
<dbReference type="PIRSF" id="PIRSF008502">
    <property type="entry name" value="UCP008502"/>
    <property type="match status" value="1"/>
</dbReference>
<dbReference type="Pfam" id="PF08002">
    <property type="entry name" value="DUF1697"/>
    <property type="match status" value="1"/>
</dbReference>
<dbReference type="Gene3D" id="3.30.70.1280">
    <property type="entry name" value="SP0830-like domains"/>
    <property type="match status" value="1"/>
</dbReference>
<comment type="caution">
    <text evidence="1">The sequence shown here is derived from an EMBL/GenBank/DDBJ whole genome shotgun (WGS) entry which is preliminary data.</text>
</comment>
<dbReference type="SUPFAM" id="SSF160379">
    <property type="entry name" value="SP0830-like"/>
    <property type="match status" value="1"/>
</dbReference>
<reference evidence="1 2" key="1">
    <citation type="submission" date="2013-08" db="EMBL/GenBank/DDBJ databases">
        <authorList>
            <person name="Weinstock G."/>
            <person name="Sodergren E."/>
            <person name="Wylie T."/>
            <person name="Fulton L."/>
            <person name="Fulton R."/>
            <person name="Fronick C."/>
            <person name="O'Laughlin M."/>
            <person name="Godfrey J."/>
            <person name="Miner T."/>
            <person name="Herter B."/>
            <person name="Appelbaum E."/>
            <person name="Cordes M."/>
            <person name="Lek S."/>
            <person name="Wollam A."/>
            <person name="Pepin K.H."/>
            <person name="Palsikar V.B."/>
            <person name="Mitreva M."/>
            <person name="Wilson R.K."/>
        </authorList>
    </citation>
    <scope>NUCLEOTIDE SEQUENCE [LARGE SCALE GENOMIC DNA]</scope>
    <source>
        <strain evidence="1 2">ATCC 15930</strain>
    </source>
</reference>
<dbReference type="HOGENOM" id="CLU_106303_3_1_10"/>
<accession>A0A069QH34</accession>